<keyword evidence="2" id="KW-1185">Reference proteome</keyword>
<dbReference type="EMBL" id="BLXT01004946">
    <property type="protein sequence ID" value="GFO18284.1"/>
    <property type="molecule type" value="Genomic_DNA"/>
</dbReference>
<comment type="caution">
    <text evidence="1">The sequence shown here is derived from an EMBL/GenBank/DDBJ whole genome shotgun (WGS) entry which is preliminary data.</text>
</comment>
<accession>A0AAV4BJ05</accession>
<protein>
    <submittedName>
        <fullName evidence="1">Uncharacterized protein</fullName>
    </submittedName>
</protein>
<proteinExistence type="predicted"/>
<evidence type="ECO:0000313" key="1">
    <source>
        <dbReference type="EMBL" id="GFO18284.1"/>
    </source>
</evidence>
<sequence>MSANSVLCTIEKELRRKGEGYDWQNFEGVLENASVIVIHLDILPLLELWDSSHCTPFRRKGLVISELIAPKFQAGSKMLKKKKQTKNAISKWRLIRGIVL</sequence>
<gene>
    <name evidence="1" type="ORF">PoB_004478900</name>
</gene>
<dbReference type="AlphaFoldDB" id="A0AAV4BJ05"/>
<dbReference type="Proteomes" id="UP000735302">
    <property type="component" value="Unassembled WGS sequence"/>
</dbReference>
<reference evidence="1 2" key="1">
    <citation type="journal article" date="2021" name="Elife">
        <title>Chloroplast acquisition without the gene transfer in kleptoplastic sea slugs, Plakobranchus ocellatus.</title>
        <authorList>
            <person name="Maeda T."/>
            <person name="Takahashi S."/>
            <person name="Yoshida T."/>
            <person name="Shimamura S."/>
            <person name="Takaki Y."/>
            <person name="Nagai Y."/>
            <person name="Toyoda A."/>
            <person name="Suzuki Y."/>
            <person name="Arimoto A."/>
            <person name="Ishii H."/>
            <person name="Satoh N."/>
            <person name="Nishiyama T."/>
            <person name="Hasebe M."/>
            <person name="Maruyama T."/>
            <person name="Minagawa J."/>
            <person name="Obokata J."/>
            <person name="Shigenobu S."/>
        </authorList>
    </citation>
    <scope>NUCLEOTIDE SEQUENCE [LARGE SCALE GENOMIC DNA]</scope>
</reference>
<evidence type="ECO:0000313" key="2">
    <source>
        <dbReference type="Proteomes" id="UP000735302"/>
    </source>
</evidence>
<name>A0AAV4BJ05_9GAST</name>
<organism evidence="1 2">
    <name type="scientific">Plakobranchus ocellatus</name>
    <dbReference type="NCBI Taxonomy" id="259542"/>
    <lineage>
        <taxon>Eukaryota</taxon>
        <taxon>Metazoa</taxon>
        <taxon>Spiralia</taxon>
        <taxon>Lophotrochozoa</taxon>
        <taxon>Mollusca</taxon>
        <taxon>Gastropoda</taxon>
        <taxon>Heterobranchia</taxon>
        <taxon>Euthyneura</taxon>
        <taxon>Panpulmonata</taxon>
        <taxon>Sacoglossa</taxon>
        <taxon>Placobranchoidea</taxon>
        <taxon>Plakobranchidae</taxon>
        <taxon>Plakobranchus</taxon>
    </lineage>
</organism>